<feature type="non-terminal residue" evidence="1">
    <location>
        <position position="27"/>
    </location>
</feature>
<evidence type="ECO:0000313" key="1">
    <source>
        <dbReference type="EMBL" id="SVA86184.1"/>
    </source>
</evidence>
<dbReference type="EMBL" id="UINC01020549">
    <property type="protein sequence ID" value="SVA86184.1"/>
    <property type="molecule type" value="Genomic_DNA"/>
</dbReference>
<reference evidence="1" key="1">
    <citation type="submission" date="2018-05" db="EMBL/GenBank/DDBJ databases">
        <authorList>
            <person name="Lanie J.A."/>
            <person name="Ng W.-L."/>
            <person name="Kazmierczak K.M."/>
            <person name="Andrzejewski T.M."/>
            <person name="Davidsen T.M."/>
            <person name="Wayne K.J."/>
            <person name="Tettelin H."/>
            <person name="Glass J.I."/>
            <person name="Rusch D."/>
            <person name="Podicherti R."/>
            <person name="Tsui H.-C.T."/>
            <person name="Winkler M.E."/>
        </authorList>
    </citation>
    <scope>NUCLEOTIDE SEQUENCE</scope>
</reference>
<name>A0A381ZAN4_9ZZZZ</name>
<accession>A0A381ZAN4</accession>
<proteinExistence type="predicted"/>
<dbReference type="AlphaFoldDB" id="A0A381ZAN4"/>
<organism evidence="1">
    <name type="scientific">marine metagenome</name>
    <dbReference type="NCBI Taxonomy" id="408172"/>
    <lineage>
        <taxon>unclassified sequences</taxon>
        <taxon>metagenomes</taxon>
        <taxon>ecological metagenomes</taxon>
    </lineage>
</organism>
<protein>
    <submittedName>
        <fullName evidence="1">Uncharacterized protein</fullName>
    </submittedName>
</protein>
<gene>
    <name evidence="1" type="ORF">METZ01_LOCUS139038</name>
</gene>
<sequence>MRQNHRKNIKAGYVRHRWSCTSLANIG</sequence>